<name>A0A9X4LZQ3_9ACTN</name>
<evidence type="ECO:0000313" key="3">
    <source>
        <dbReference type="Proteomes" id="UP001152755"/>
    </source>
</evidence>
<dbReference type="RefSeq" id="WP_277832061.1">
    <property type="nucleotide sequence ID" value="NZ_JAAIVF010000002.1"/>
</dbReference>
<keyword evidence="3" id="KW-1185">Reference proteome</keyword>
<gene>
    <name evidence="2" type="ORF">NVS88_06365</name>
</gene>
<dbReference type="Proteomes" id="UP001152755">
    <property type="component" value="Unassembled WGS sequence"/>
</dbReference>
<dbReference type="AlphaFoldDB" id="A0A9X4LZQ3"/>
<accession>A0A9X4LZQ3</accession>
<evidence type="ECO:0000256" key="1">
    <source>
        <dbReference type="SAM" id="MobiDB-lite"/>
    </source>
</evidence>
<dbReference type="EMBL" id="JANRHA010000003">
    <property type="protein sequence ID" value="MDG3014177.1"/>
    <property type="molecule type" value="Genomic_DNA"/>
</dbReference>
<protein>
    <submittedName>
        <fullName evidence="2">Uncharacterized protein</fullName>
    </submittedName>
</protein>
<sequence length="65" mass="6284">MPAGLYAIVTICNVNPINFEFDPKLFGAQVVLVNGVTTGSSFDTGSLAGSSAGSGGSATGSGASD</sequence>
<feature type="region of interest" description="Disordered" evidence="1">
    <location>
        <begin position="45"/>
        <end position="65"/>
    </location>
</feature>
<organism evidence="2 3">
    <name type="scientific">Speluncibacter jeojiensis</name>
    <dbReference type="NCBI Taxonomy" id="2710754"/>
    <lineage>
        <taxon>Bacteria</taxon>
        <taxon>Bacillati</taxon>
        <taxon>Actinomycetota</taxon>
        <taxon>Actinomycetes</taxon>
        <taxon>Mycobacteriales</taxon>
        <taxon>Speluncibacteraceae</taxon>
        <taxon>Speluncibacter</taxon>
    </lineage>
</organism>
<reference evidence="2" key="1">
    <citation type="submission" date="2022-08" db="EMBL/GenBank/DDBJ databases">
        <title>Genome analysis of Corynebacteriales strain.</title>
        <authorList>
            <person name="Lee S.D."/>
        </authorList>
    </citation>
    <scope>NUCLEOTIDE SEQUENCE</scope>
    <source>
        <strain evidence="2">D3-21</strain>
    </source>
</reference>
<evidence type="ECO:0000313" key="2">
    <source>
        <dbReference type="EMBL" id="MDG3014177.1"/>
    </source>
</evidence>
<proteinExistence type="predicted"/>
<comment type="caution">
    <text evidence="2">The sequence shown here is derived from an EMBL/GenBank/DDBJ whole genome shotgun (WGS) entry which is preliminary data.</text>
</comment>